<feature type="region of interest" description="Disordered" evidence="1">
    <location>
        <begin position="1166"/>
        <end position="1204"/>
    </location>
</feature>
<keyword evidence="2" id="KW-0812">Transmembrane</keyword>
<feature type="compositionally biased region" description="Basic and acidic residues" evidence="1">
    <location>
        <begin position="996"/>
        <end position="1017"/>
    </location>
</feature>
<dbReference type="SUPFAM" id="SSF55785">
    <property type="entry name" value="PYP-like sensor domain (PAS domain)"/>
    <property type="match status" value="4"/>
</dbReference>
<name>A0AAW8R5Z0_9ALTE</name>
<dbReference type="InterPro" id="IPR035965">
    <property type="entry name" value="PAS-like_dom_sf"/>
</dbReference>
<feature type="region of interest" description="Disordered" evidence="1">
    <location>
        <begin position="1230"/>
        <end position="1271"/>
    </location>
</feature>
<feature type="transmembrane region" description="Helical" evidence="2">
    <location>
        <begin position="42"/>
        <end position="67"/>
    </location>
</feature>
<feature type="domain" description="PAS" evidence="3">
    <location>
        <begin position="88"/>
        <end position="145"/>
    </location>
</feature>
<evidence type="ECO:0000259" key="3">
    <source>
        <dbReference type="PROSITE" id="PS50112"/>
    </source>
</evidence>
<feature type="compositionally biased region" description="Basic and acidic residues" evidence="1">
    <location>
        <begin position="1026"/>
        <end position="1050"/>
    </location>
</feature>
<dbReference type="Gene3D" id="3.30.450.20">
    <property type="entry name" value="PAS domain"/>
    <property type="match status" value="4"/>
</dbReference>
<evidence type="ECO:0000256" key="1">
    <source>
        <dbReference type="SAM" id="MobiDB-lite"/>
    </source>
</evidence>
<feature type="compositionally biased region" description="Polar residues" evidence="1">
    <location>
        <begin position="829"/>
        <end position="839"/>
    </location>
</feature>
<organism evidence="4 5">
    <name type="scientific">Brumicola blandensis</name>
    <dbReference type="NCBI Taxonomy" id="3075611"/>
    <lineage>
        <taxon>Bacteria</taxon>
        <taxon>Pseudomonadati</taxon>
        <taxon>Pseudomonadota</taxon>
        <taxon>Gammaproteobacteria</taxon>
        <taxon>Alteromonadales</taxon>
        <taxon>Alteromonadaceae</taxon>
        <taxon>Brumicola</taxon>
    </lineage>
</organism>
<feature type="compositionally biased region" description="Basic and acidic residues" evidence="1">
    <location>
        <begin position="960"/>
        <end position="969"/>
    </location>
</feature>
<protein>
    <submittedName>
        <fullName evidence="4">PAS domain S-box protein</fullName>
    </submittedName>
</protein>
<dbReference type="Pfam" id="PF13188">
    <property type="entry name" value="PAS_8"/>
    <property type="match status" value="3"/>
</dbReference>
<dbReference type="RefSeq" id="WP_311363087.1">
    <property type="nucleotide sequence ID" value="NZ_JAVRIE010000010.1"/>
</dbReference>
<gene>
    <name evidence="4" type="ORF">RM544_17330</name>
</gene>
<dbReference type="InterPro" id="IPR052155">
    <property type="entry name" value="Biofilm_reg_signaling"/>
</dbReference>
<evidence type="ECO:0000313" key="5">
    <source>
        <dbReference type="Proteomes" id="UP001249020"/>
    </source>
</evidence>
<dbReference type="SUPFAM" id="SSF57997">
    <property type="entry name" value="Tropomyosin"/>
    <property type="match status" value="1"/>
</dbReference>
<feature type="compositionally biased region" description="Basic and acidic residues" evidence="1">
    <location>
        <begin position="1345"/>
        <end position="1355"/>
    </location>
</feature>
<dbReference type="PANTHER" id="PTHR44757:SF2">
    <property type="entry name" value="BIOFILM ARCHITECTURE MAINTENANCE PROTEIN MBAA"/>
    <property type="match status" value="1"/>
</dbReference>
<dbReference type="Pfam" id="PF13426">
    <property type="entry name" value="PAS_9"/>
    <property type="match status" value="1"/>
</dbReference>
<feature type="region of interest" description="Disordered" evidence="1">
    <location>
        <begin position="960"/>
        <end position="1050"/>
    </location>
</feature>
<dbReference type="SMART" id="SM00091">
    <property type="entry name" value="PAS"/>
    <property type="match status" value="4"/>
</dbReference>
<keyword evidence="5" id="KW-1185">Reference proteome</keyword>
<dbReference type="EMBL" id="JAVRIE010000010">
    <property type="protein sequence ID" value="MDT0584315.1"/>
    <property type="molecule type" value="Genomic_DNA"/>
</dbReference>
<dbReference type="Proteomes" id="UP001249020">
    <property type="component" value="Unassembled WGS sequence"/>
</dbReference>
<feature type="compositionally biased region" description="Polar residues" evidence="1">
    <location>
        <begin position="1311"/>
        <end position="1332"/>
    </location>
</feature>
<reference evidence="4 5" key="1">
    <citation type="submission" date="2023-09" db="EMBL/GenBank/DDBJ databases">
        <authorList>
            <person name="Rey-Velasco X."/>
        </authorList>
    </citation>
    <scope>NUCLEOTIDE SEQUENCE [LARGE SCALE GENOMIC DNA]</scope>
    <source>
        <strain evidence="4 5">W409</strain>
    </source>
</reference>
<comment type="caution">
    <text evidence="4">The sequence shown here is derived from an EMBL/GenBank/DDBJ whole genome shotgun (WGS) entry which is preliminary data.</text>
</comment>
<feature type="region of interest" description="Disordered" evidence="1">
    <location>
        <begin position="829"/>
        <end position="861"/>
    </location>
</feature>
<feature type="domain" description="PAS" evidence="3">
    <location>
        <begin position="325"/>
        <end position="402"/>
    </location>
</feature>
<feature type="compositionally biased region" description="Low complexity" evidence="1">
    <location>
        <begin position="1095"/>
        <end position="1117"/>
    </location>
</feature>
<keyword evidence="2" id="KW-0472">Membrane</keyword>
<feature type="compositionally biased region" description="Polar residues" evidence="1">
    <location>
        <begin position="1230"/>
        <end position="1241"/>
    </location>
</feature>
<dbReference type="CDD" id="cd00130">
    <property type="entry name" value="PAS"/>
    <property type="match status" value="1"/>
</dbReference>
<sequence length="1529" mass="174823">MPKQSLLSTFTLVKRFFTLSLLVLSSASFALGDKLARQDEGTLSLVAYAGIGAIVLFMVLTIFAFVLMKKKDKTIELHDEVLSHKDDLLNQLNCGVLLIGLRGNVIDLNQTAAKLLGREKSRVLTHPVNQFFGDNEKDRINKALDSDEPVTLIVKAPSSTITLRMTIIKNKSMYDGVAYVISVEDVDHYETTIKSSTAQLKDLNELTEHLYLGQMTVDFEKETFETNHILSSMLGHEEPISGDFEALSEVICPNNASFWKQSFELAKEQHEVDFKSVFSGIDCKVPVRVIAISTAKNEKGKSIAFKLLVTDETELRQNERRQYASEQKVKALLNVSLHPLYILDEECRIVSVNSPFERMFGVRLAEVKNKRFDMLGLVPEDINVLHNPKDTPLTIGRALNREFTGRVGKESRAEEELIPALRAASDERDSSETLHLRLTIQSFGDDKNNRAGFAGMFQDLTLLTETQRQLESERAHFSNLLDIAPIAVATVDSEDKIVHANTAMTERLGLNEKELKKGTFYQLFNDADTAGRAAKQLHQTGRLRAFHTSLRGKNDIMHPSELHIDLFDKEKEQYVCWISDRSGEQFQQQKFQGLLEHSSMPMAILDEKGFSRLNPSACEFFGVENEDDLWGFAPYSQDLNKDEGDAYELERIVNRVKYDGRAKTINWEHKVGTTLRPCQATYIPIYKGKEFDSILCLWTDLTEIIQADQARLEAITAHKEAEREVAEKQQLLRSSHEQLASKLKDLRDTETKLQEAHDEISEAKIEYINLQEKHQSVTDNLQQVQQEYSKSRELLSEAQEVNNALTEQLEASTEKVNNLQGQRNQISEQLQQSEQNFKQAQEKLEASEAHSQQLEQEQAEQQEKMSAYVNQIDSLKQSITDKDAEINEVGSQINELQTQLQSSDDISAKLKQALINQRKASEEAERQRREIENTYKMAQSELTNKVRHVEHLQNEMQKFEEMSKQEKGDMAAQQSKLMQELEEKQKILQETQGALDEAKQAAEQEKLEKQRQQEEMQRLQSELSEAEQHAAAKLEEMKRVEQERVEQQQKLQEELKAKQQRLLETENILSEAKQQTEAEKAEKVRQQELFDKLQAELAEMEQQSQEQQQKLEQSGKQWEAHQEQLKREVEAKRQELENSQSKMDEIQQQAEAEKLARLEKEQKLEQLSVELSDVESRAAKQREMLEGSEEQWSTQQQQIEEQKKQLQQALQEAESQNQALQQKLEGNLQELQQAESQATETKSAEQKLLDELNHAKEQQEELESRIKQQEEQELALKKQVEEQQATLMGREESIQALQEMQEKLTAELQAVQQEYSQSKQSLNEQQDNQSGLADQLAKLEQELQDSKAQLDDKEQALQNAQQQLQSNEAMLAEQEDALVAAHKEELQQAQEKMQIEKETSAEPVEESPIAQMEMPENPTMWFDLLPYLQQQGQVDSLSTALNELIDELSEAIQATDNAVMEDNTGEILRGARRLVQTGKKVNAEALFDVVSRMDIDCGSGMVDNISISWPNTKRALNNTLRVIYENLHG</sequence>
<proteinExistence type="predicted"/>
<feature type="region of interest" description="Disordered" evidence="1">
    <location>
        <begin position="1345"/>
        <end position="1364"/>
    </location>
</feature>
<feature type="compositionally biased region" description="Basic and acidic residues" evidence="1">
    <location>
        <begin position="1118"/>
        <end position="1136"/>
    </location>
</feature>
<feature type="compositionally biased region" description="Basic and acidic residues" evidence="1">
    <location>
        <begin position="1242"/>
        <end position="1271"/>
    </location>
</feature>
<dbReference type="PANTHER" id="PTHR44757">
    <property type="entry name" value="DIGUANYLATE CYCLASE DGCP"/>
    <property type="match status" value="1"/>
</dbReference>
<feature type="region of interest" description="Disordered" evidence="1">
    <location>
        <begin position="1311"/>
        <end position="1340"/>
    </location>
</feature>
<feature type="compositionally biased region" description="Basic and acidic residues" evidence="1">
    <location>
        <begin position="1174"/>
        <end position="1185"/>
    </location>
</feature>
<feature type="domain" description="PAS" evidence="3">
    <location>
        <begin position="473"/>
        <end position="515"/>
    </location>
</feature>
<feature type="compositionally biased region" description="Low complexity" evidence="1">
    <location>
        <begin position="1190"/>
        <end position="1204"/>
    </location>
</feature>
<dbReference type="PROSITE" id="PS50112">
    <property type="entry name" value="PAS"/>
    <property type="match status" value="3"/>
</dbReference>
<accession>A0AAW8R5Z0</accession>
<dbReference type="InterPro" id="IPR000014">
    <property type="entry name" value="PAS"/>
</dbReference>
<keyword evidence="2" id="KW-1133">Transmembrane helix</keyword>
<evidence type="ECO:0000256" key="2">
    <source>
        <dbReference type="SAM" id="Phobius"/>
    </source>
</evidence>
<feature type="region of interest" description="Disordered" evidence="1">
    <location>
        <begin position="1095"/>
        <end position="1148"/>
    </location>
</feature>
<dbReference type="NCBIfam" id="TIGR00229">
    <property type="entry name" value="sensory_box"/>
    <property type="match status" value="2"/>
</dbReference>
<evidence type="ECO:0000313" key="4">
    <source>
        <dbReference type="EMBL" id="MDT0584315.1"/>
    </source>
</evidence>